<evidence type="ECO:0000313" key="2">
    <source>
        <dbReference type="Proteomes" id="UP000015105"/>
    </source>
</evidence>
<keyword evidence="2" id="KW-1185">Reference proteome</keyword>
<evidence type="ECO:0000313" key="1">
    <source>
        <dbReference type="EnsemblPlants" id="AET4Gv20657800.6"/>
    </source>
</evidence>
<reference evidence="1" key="4">
    <citation type="submission" date="2019-03" db="UniProtKB">
        <authorList>
            <consortium name="EnsemblPlants"/>
        </authorList>
    </citation>
    <scope>IDENTIFICATION</scope>
</reference>
<dbReference type="Proteomes" id="UP000015105">
    <property type="component" value="Chromosome 4D"/>
</dbReference>
<dbReference type="EnsemblPlants" id="AET4Gv20657800.6">
    <property type="protein sequence ID" value="AET4Gv20657800.6"/>
    <property type="gene ID" value="AET4Gv20657800"/>
</dbReference>
<reference evidence="2" key="1">
    <citation type="journal article" date="2014" name="Science">
        <title>Ancient hybridizations among the ancestral genomes of bread wheat.</title>
        <authorList>
            <consortium name="International Wheat Genome Sequencing Consortium,"/>
            <person name="Marcussen T."/>
            <person name="Sandve S.R."/>
            <person name="Heier L."/>
            <person name="Spannagl M."/>
            <person name="Pfeifer M."/>
            <person name="Jakobsen K.S."/>
            <person name="Wulff B.B."/>
            <person name="Steuernagel B."/>
            <person name="Mayer K.F."/>
            <person name="Olsen O.A."/>
        </authorList>
    </citation>
    <scope>NUCLEOTIDE SEQUENCE [LARGE SCALE GENOMIC DNA]</scope>
    <source>
        <strain evidence="2">cv. AL8/78</strain>
    </source>
</reference>
<sequence length="61" mass="6611">MHACMSSLTTKAAKAPSIAGSIGLFTVLARSYYHCMGGSTQHRHYCRTGSIRNYLSKNGCI</sequence>
<reference evidence="2" key="2">
    <citation type="journal article" date="2017" name="Nat. Plants">
        <title>The Aegilops tauschii genome reveals multiple impacts of transposons.</title>
        <authorList>
            <person name="Zhao G."/>
            <person name="Zou C."/>
            <person name="Li K."/>
            <person name="Wang K."/>
            <person name="Li T."/>
            <person name="Gao L."/>
            <person name="Zhang X."/>
            <person name="Wang H."/>
            <person name="Yang Z."/>
            <person name="Liu X."/>
            <person name="Jiang W."/>
            <person name="Mao L."/>
            <person name="Kong X."/>
            <person name="Jiao Y."/>
            <person name="Jia J."/>
        </authorList>
    </citation>
    <scope>NUCLEOTIDE SEQUENCE [LARGE SCALE GENOMIC DNA]</scope>
    <source>
        <strain evidence="2">cv. AL8/78</strain>
    </source>
</reference>
<proteinExistence type="predicted"/>
<protein>
    <submittedName>
        <fullName evidence="1">Uncharacterized protein</fullName>
    </submittedName>
</protein>
<dbReference type="AlphaFoldDB" id="A0A453IS25"/>
<organism evidence="1 2">
    <name type="scientific">Aegilops tauschii subsp. strangulata</name>
    <name type="common">Goatgrass</name>
    <dbReference type="NCBI Taxonomy" id="200361"/>
    <lineage>
        <taxon>Eukaryota</taxon>
        <taxon>Viridiplantae</taxon>
        <taxon>Streptophyta</taxon>
        <taxon>Embryophyta</taxon>
        <taxon>Tracheophyta</taxon>
        <taxon>Spermatophyta</taxon>
        <taxon>Magnoliopsida</taxon>
        <taxon>Liliopsida</taxon>
        <taxon>Poales</taxon>
        <taxon>Poaceae</taxon>
        <taxon>BOP clade</taxon>
        <taxon>Pooideae</taxon>
        <taxon>Triticodae</taxon>
        <taxon>Triticeae</taxon>
        <taxon>Triticinae</taxon>
        <taxon>Aegilops</taxon>
    </lineage>
</organism>
<reference evidence="1" key="3">
    <citation type="journal article" date="2017" name="Nature">
        <title>Genome sequence of the progenitor of the wheat D genome Aegilops tauschii.</title>
        <authorList>
            <person name="Luo M.C."/>
            <person name="Gu Y.Q."/>
            <person name="Puiu D."/>
            <person name="Wang H."/>
            <person name="Twardziok S.O."/>
            <person name="Deal K.R."/>
            <person name="Huo N."/>
            <person name="Zhu T."/>
            <person name="Wang L."/>
            <person name="Wang Y."/>
            <person name="McGuire P.E."/>
            <person name="Liu S."/>
            <person name="Long H."/>
            <person name="Ramasamy R.K."/>
            <person name="Rodriguez J.C."/>
            <person name="Van S.L."/>
            <person name="Yuan L."/>
            <person name="Wang Z."/>
            <person name="Xia Z."/>
            <person name="Xiao L."/>
            <person name="Anderson O.D."/>
            <person name="Ouyang S."/>
            <person name="Liang Y."/>
            <person name="Zimin A.V."/>
            <person name="Pertea G."/>
            <person name="Qi P."/>
            <person name="Bennetzen J.L."/>
            <person name="Dai X."/>
            <person name="Dawson M.W."/>
            <person name="Muller H.G."/>
            <person name="Kugler K."/>
            <person name="Rivarola-Duarte L."/>
            <person name="Spannagl M."/>
            <person name="Mayer K.F.X."/>
            <person name="Lu F.H."/>
            <person name="Bevan M.W."/>
            <person name="Leroy P."/>
            <person name="Li P."/>
            <person name="You F.M."/>
            <person name="Sun Q."/>
            <person name="Liu Z."/>
            <person name="Lyons E."/>
            <person name="Wicker T."/>
            <person name="Salzberg S.L."/>
            <person name="Devos K.M."/>
            <person name="Dvorak J."/>
        </authorList>
    </citation>
    <scope>NUCLEOTIDE SEQUENCE [LARGE SCALE GENOMIC DNA]</scope>
    <source>
        <strain evidence="1">cv. AL8/78</strain>
    </source>
</reference>
<dbReference type="Gramene" id="AET4Gv20657800.6">
    <property type="protein sequence ID" value="AET4Gv20657800.6"/>
    <property type="gene ID" value="AET4Gv20657800"/>
</dbReference>
<name>A0A453IS25_AEGTS</name>
<accession>A0A453IS25</accession>
<reference evidence="1" key="5">
    <citation type="journal article" date="2021" name="G3 (Bethesda)">
        <title>Aegilops tauschii genome assembly Aet v5.0 features greater sequence contiguity and improved annotation.</title>
        <authorList>
            <person name="Wang L."/>
            <person name="Zhu T."/>
            <person name="Rodriguez J.C."/>
            <person name="Deal K.R."/>
            <person name="Dubcovsky J."/>
            <person name="McGuire P.E."/>
            <person name="Lux T."/>
            <person name="Spannagl M."/>
            <person name="Mayer K.F.X."/>
            <person name="Baldrich P."/>
            <person name="Meyers B.C."/>
            <person name="Huo N."/>
            <person name="Gu Y.Q."/>
            <person name="Zhou H."/>
            <person name="Devos K.M."/>
            <person name="Bennetzen J.L."/>
            <person name="Unver T."/>
            <person name="Budak H."/>
            <person name="Gulick P.J."/>
            <person name="Galiba G."/>
            <person name="Kalapos B."/>
            <person name="Nelson D.R."/>
            <person name="Li P."/>
            <person name="You F.M."/>
            <person name="Luo M.C."/>
            <person name="Dvorak J."/>
        </authorList>
    </citation>
    <scope>NUCLEOTIDE SEQUENCE [LARGE SCALE GENOMIC DNA]</scope>
    <source>
        <strain evidence="1">cv. AL8/78</strain>
    </source>
</reference>